<keyword evidence="2" id="KW-1133">Transmembrane helix</keyword>
<dbReference type="Pfam" id="PF20152">
    <property type="entry name" value="DUF6534"/>
    <property type="match status" value="1"/>
</dbReference>
<dbReference type="InterPro" id="IPR045339">
    <property type="entry name" value="DUF6534"/>
</dbReference>
<protein>
    <recommendedName>
        <fullName evidence="3">DUF6534 domain-containing protein</fullName>
    </recommendedName>
</protein>
<feature type="transmembrane region" description="Helical" evidence="2">
    <location>
        <begin position="210"/>
        <end position="230"/>
    </location>
</feature>
<dbReference type="Proteomes" id="UP000308197">
    <property type="component" value="Unassembled WGS sequence"/>
</dbReference>
<feature type="transmembrane region" description="Helical" evidence="2">
    <location>
        <begin position="167"/>
        <end position="189"/>
    </location>
</feature>
<evidence type="ECO:0000313" key="4">
    <source>
        <dbReference type="EMBL" id="TFK83205.1"/>
    </source>
</evidence>
<feature type="transmembrane region" description="Helical" evidence="2">
    <location>
        <begin position="55"/>
        <end position="79"/>
    </location>
</feature>
<evidence type="ECO:0000256" key="1">
    <source>
        <dbReference type="SAM" id="MobiDB-lite"/>
    </source>
</evidence>
<name>A0A5C3P0M8_9APHY</name>
<feature type="compositionally biased region" description="Basic residues" evidence="1">
    <location>
        <begin position="312"/>
        <end position="323"/>
    </location>
</feature>
<sequence>MADSPVLPAIPSDIAMVTGPALIGVCLNWGLMGALIVQLYFYHLTFQDDHTALRVLVYGLFVLDVLQTVLVTADAFHWFVFGFGKLNMLDDTFFNSWDIPFLDAVIATIVQSFYCWRIWIFTKSKVFPMLICLVSLTQFGAGMATAIKAFQGGRLSLISVEEVAQQTTWLVASVVADIMITAVMSYTLLRERSMTLAARSTIDRIVRITVETNMLTAGVAIVGLGLYLGFPEHPTLVVPPTAIMGKLYSNCLVAVLNNRRLPPGKSLTSHGSSADSHSFRPATDCQLTTEIQVDVLQTTDMDDEMLDEPKPSHPKHLSRSTRS</sequence>
<dbReference type="AlphaFoldDB" id="A0A5C3P0M8"/>
<dbReference type="EMBL" id="ML211413">
    <property type="protein sequence ID" value="TFK83205.1"/>
    <property type="molecule type" value="Genomic_DNA"/>
</dbReference>
<keyword evidence="5" id="KW-1185">Reference proteome</keyword>
<dbReference type="PANTHER" id="PTHR40465:SF1">
    <property type="entry name" value="DUF6534 DOMAIN-CONTAINING PROTEIN"/>
    <property type="match status" value="1"/>
</dbReference>
<evidence type="ECO:0000259" key="3">
    <source>
        <dbReference type="Pfam" id="PF20152"/>
    </source>
</evidence>
<feature type="transmembrane region" description="Helical" evidence="2">
    <location>
        <begin position="99"/>
        <end position="119"/>
    </location>
</feature>
<dbReference type="InParanoid" id="A0A5C3P0M8"/>
<keyword evidence="2" id="KW-0472">Membrane</keyword>
<evidence type="ECO:0000313" key="5">
    <source>
        <dbReference type="Proteomes" id="UP000308197"/>
    </source>
</evidence>
<reference evidence="4 5" key="1">
    <citation type="journal article" date="2019" name="Nat. Ecol. Evol.">
        <title>Megaphylogeny resolves global patterns of mushroom evolution.</title>
        <authorList>
            <person name="Varga T."/>
            <person name="Krizsan K."/>
            <person name="Foldi C."/>
            <person name="Dima B."/>
            <person name="Sanchez-Garcia M."/>
            <person name="Sanchez-Ramirez S."/>
            <person name="Szollosi G.J."/>
            <person name="Szarkandi J.G."/>
            <person name="Papp V."/>
            <person name="Albert L."/>
            <person name="Andreopoulos W."/>
            <person name="Angelini C."/>
            <person name="Antonin V."/>
            <person name="Barry K.W."/>
            <person name="Bougher N.L."/>
            <person name="Buchanan P."/>
            <person name="Buyck B."/>
            <person name="Bense V."/>
            <person name="Catcheside P."/>
            <person name="Chovatia M."/>
            <person name="Cooper J."/>
            <person name="Damon W."/>
            <person name="Desjardin D."/>
            <person name="Finy P."/>
            <person name="Geml J."/>
            <person name="Haridas S."/>
            <person name="Hughes K."/>
            <person name="Justo A."/>
            <person name="Karasinski D."/>
            <person name="Kautmanova I."/>
            <person name="Kiss B."/>
            <person name="Kocsube S."/>
            <person name="Kotiranta H."/>
            <person name="LaButti K.M."/>
            <person name="Lechner B.E."/>
            <person name="Liimatainen K."/>
            <person name="Lipzen A."/>
            <person name="Lukacs Z."/>
            <person name="Mihaltcheva S."/>
            <person name="Morgado L.N."/>
            <person name="Niskanen T."/>
            <person name="Noordeloos M.E."/>
            <person name="Ohm R.A."/>
            <person name="Ortiz-Santana B."/>
            <person name="Ovrebo C."/>
            <person name="Racz N."/>
            <person name="Riley R."/>
            <person name="Savchenko A."/>
            <person name="Shiryaev A."/>
            <person name="Soop K."/>
            <person name="Spirin V."/>
            <person name="Szebenyi C."/>
            <person name="Tomsovsky M."/>
            <person name="Tulloss R.E."/>
            <person name="Uehling J."/>
            <person name="Grigoriev I.V."/>
            <person name="Vagvolgyi C."/>
            <person name="Papp T."/>
            <person name="Martin F.M."/>
            <person name="Miettinen O."/>
            <person name="Hibbett D.S."/>
            <person name="Nagy L.G."/>
        </authorList>
    </citation>
    <scope>NUCLEOTIDE SEQUENCE [LARGE SCALE GENOMIC DNA]</scope>
    <source>
        <strain evidence="4 5">HHB13444</strain>
    </source>
</reference>
<feature type="region of interest" description="Disordered" evidence="1">
    <location>
        <begin position="300"/>
        <end position="323"/>
    </location>
</feature>
<accession>A0A5C3P0M8</accession>
<proteinExistence type="predicted"/>
<organism evidence="4 5">
    <name type="scientific">Polyporus arcularius HHB13444</name>
    <dbReference type="NCBI Taxonomy" id="1314778"/>
    <lineage>
        <taxon>Eukaryota</taxon>
        <taxon>Fungi</taxon>
        <taxon>Dikarya</taxon>
        <taxon>Basidiomycota</taxon>
        <taxon>Agaricomycotina</taxon>
        <taxon>Agaricomycetes</taxon>
        <taxon>Polyporales</taxon>
        <taxon>Polyporaceae</taxon>
        <taxon>Polyporus</taxon>
    </lineage>
</organism>
<evidence type="ECO:0000256" key="2">
    <source>
        <dbReference type="SAM" id="Phobius"/>
    </source>
</evidence>
<feature type="transmembrane region" description="Helical" evidence="2">
    <location>
        <begin position="20"/>
        <end position="43"/>
    </location>
</feature>
<gene>
    <name evidence="4" type="ORF">K466DRAFT_603061</name>
</gene>
<dbReference type="PANTHER" id="PTHR40465">
    <property type="entry name" value="CHROMOSOME 1, WHOLE GENOME SHOTGUN SEQUENCE"/>
    <property type="match status" value="1"/>
</dbReference>
<feature type="domain" description="DUF6534" evidence="3">
    <location>
        <begin position="173"/>
        <end position="260"/>
    </location>
</feature>
<keyword evidence="2" id="KW-0812">Transmembrane</keyword>
<feature type="transmembrane region" description="Helical" evidence="2">
    <location>
        <begin position="126"/>
        <end position="147"/>
    </location>
</feature>